<sequence>MTVIKYIFLIGFLIIISCNSSKQETDKNSLETENFINNNLNSHPGKPFFTFDAVDYYKNDIDENTAMNLLNYRPTLLDSIRYNLILDETSENISNEYFINNLTKAGFNKTEIKSEDFQKLAALFSEQHQREEIYFACIPIFRDILVFKKNEKVIGVAKICFGCNRNKIIASKANTSNFGQGKDYELLSLILNNYKNKN</sequence>
<dbReference type="PROSITE" id="PS51257">
    <property type="entry name" value="PROKAR_LIPOPROTEIN"/>
    <property type="match status" value="1"/>
</dbReference>
<dbReference type="RefSeq" id="WP_089873589.1">
    <property type="nucleotide sequence ID" value="NZ_FNBH01000002.1"/>
</dbReference>
<accession>A0A1G7PLP5</accession>
<dbReference type="Proteomes" id="UP000199203">
    <property type="component" value="Unassembled WGS sequence"/>
</dbReference>
<dbReference type="AlphaFoldDB" id="A0A1G7PLP5"/>
<evidence type="ECO:0000313" key="1">
    <source>
        <dbReference type="EMBL" id="SDF87137.1"/>
    </source>
</evidence>
<proteinExistence type="predicted"/>
<organism evidence="1 2">
    <name type="scientific">Epilithonimonas hungarica</name>
    <dbReference type="NCBI Taxonomy" id="454006"/>
    <lineage>
        <taxon>Bacteria</taxon>
        <taxon>Pseudomonadati</taxon>
        <taxon>Bacteroidota</taxon>
        <taxon>Flavobacteriia</taxon>
        <taxon>Flavobacteriales</taxon>
        <taxon>Weeksellaceae</taxon>
        <taxon>Chryseobacterium group</taxon>
        <taxon>Epilithonimonas</taxon>
    </lineage>
</organism>
<dbReference type="OrthoDB" id="714297at2"/>
<gene>
    <name evidence="1" type="ORF">SAMN05421825_2337</name>
</gene>
<name>A0A1G7PLP5_9FLAO</name>
<evidence type="ECO:0000313" key="2">
    <source>
        <dbReference type="Proteomes" id="UP000199203"/>
    </source>
</evidence>
<dbReference type="STRING" id="454006.SAMN05421825_2337"/>
<dbReference type="EMBL" id="FNBH01000002">
    <property type="protein sequence ID" value="SDF87137.1"/>
    <property type="molecule type" value="Genomic_DNA"/>
</dbReference>
<reference evidence="2" key="1">
    <citation type="submission" date="2016-10" db="EMBL/GenBank/DDBJ databases">
        <authorList>
            <person name="Varghese N."/>
            <person name="Submissions S."/>
        </authorList>
    </citation>
    <scope>NUCLEOTIDE SEQUENCE [LARGE SCALE GENOMIC DNA]</scope>
    <source>
        <strain evidence="2">DSM 19684</strain>
    </source>
</reference>
<protein>
    <submittedName>
        <fullName evidence="1">Uncharacterized protein</fullName>
    </submittedName>
</protein>
<keyword evidence="2" id="KW-1185">Reference proteome</keyword>